<proteinExistence type="predicted"/>
<dbReference type="EMBL" id="CAJVPA010000022">
    <property type="protein sequence ID" value="CAG8234985.1"/>
    <property type="molecule type" value="Genomic_DNA"/>
</dbReference>
<evidence type="ECO:0000313" key="1">
    <source>
        <dbReference type="EMBL" id="CAG8234985.1"/>
    </source>
</evidence>
<sequence>MCLFWTMRYTLCGCISDRATLACIDKSHCFGPRMIMVESHTATCAECWTRGDKRVNRDHKSNTDNLEWKEFDFLGYRIPKSKTNWGDSDSEDEDIFFDALEFQPTFSRPSTPIIHAKINPSSCPVSEDNYFDLDRVCDPVKLTSVRWDSRARLQRKRNALSTERGLEFDTDSIASFTNHVNEQDKNLEIGTTYEDSACVEAFNEPDRVRNSHFGIIGSHSRSKTAMEHLEDECLEFYGIRKEY</sequence>
<evidence type="ECO:0000313" key="2">
    <source>
        <dbReference type="Proteomes" id="UP001152646"/>
    </source>
</evidence>
<accession>A0A9W4I7C8</accession>
<comment type="caution">
    <text evidence="1">The sequence shown here is derived from an EMBL/GenBank/DDBJ whole genome shotgun (WGS) entry which is preliminary data.</text>
</comment>
<dbReference type="OrthoDB" id="4291164at2759"/>
<organism evidence="1 2">
    <name type="scientific">Penicillium salamii</name>
    <dbReference type="NCBI Taxonomy" id="1612424"/>
    <lineage>
        <taxon>Eukaryota</taxon>
        <taxon>Fungi</taxon>
        <taxon>Dikarya</taxon>
        <taxon>Ascomycota</taxon>
        <taxon>Pezizomycotina</taxon>
        <taxon>Eurotiomycetes</taxon>
        <taxon>Eurotiomycetidae</taxon>
        <taxon>Eurotiales</taxon>
        <taxon>Aspergillaceae</taxon>
        <taxon>Penicillium</taxon>
    </lineage>
</organism>
<dbReference type="Proteomes" id="UP001152646">
    <property type="component" value="Unassembled WGS sequence"/>
</dbReference>
<reference evidence="1" key="1">
    <citation type="submission" date="2021-07" db="EMBL/GenBank/DDBJ databases">
        <authorList>
            <person name="Branca A.L. A."/>
        </authorList>
    </citation>
    <scope>NUCLEOTIDE SEQUENCE</scope>
</reference>
<name>A0A9W4I7C8_9EURO</name>
<protein>
    <submittedName>
        <fullName evidence="1">Uncharacterized protein</fullName>
    </submittedName>
</protein>
<dbReference type="AlphaFoldDB" id="A0A9W4I7C8"/>
<gene>
    <name evidence="1" type="ORF">PSALAMII_LOCUS405</name>
</gene>